<name>A0A392TH64_9FABA</name>
<feature type="non-terminal residue" evidence="1">
    <location>
        <position position="1"/>
    </location>
</feature>
<evidence type="ECO:0000313" key="1">
    <source>
        <dbReference type="EMBL" id="MCI59530.1"/>
    </source>
</evidence>
<keyword evidence="1" id="KW-0808">Transferase</keyword>
<accession>A0A392TH64</accession>
<keyword evidence="2" id="KW-1185">Reference proteome</keyword>
<feature type="non-terminal residue" evidence="1">
    <location>
        <position position="89"/>
    </location>
</feature>
<organism evidence="1 2">
    <name type="scientific">Trifolium medium</name>
    <dbReference type="NCBI Taxonomy" id="97028"/>
    <lineage>
        <taxon>Eukaryota</taxon>
        <taxon>Viridiplantae</taxon>
        <taxon>Streptophyta</taxon>
        <taxon>Embryophyta</taxon>
        <taxon>Tracheophyta</taxon>
        <taxon>Spermatophyta</taxon>
        <taxon>Magnoliopsida</taxon>
        <taxon>eudicotyledons</taxon>
        <taxon>Gunneridae</taxon>
        <taxon>Pentapetalae</taxon>
        <taxon>rosids</taxon>
        <taxon>fabids</taxon>
        <taxon>Fabales</taxon>
        <taxon>Fabaceae</taxon>
        <taxon>Papilionoideae</taxon>
        <taxon>50 kb inversion clade</taxon>
        <taxon>NPAAA clade</taxon>
        <taxon>Hologalegina</taxon>
        <taxon>IRL clade</taxon>
        <taxon>Trifolieae</taxon>
        <taxon>Trifolium</taxon>
    </lineage>
</organism>
<sequence length="89" mass="9886">VEGVVPIRQAVVAHFASHFEAVRMARPGVENLVFKRLHQPEVSSLIKPFSLEEVKGAIWDCDSYKSPGADGINFGFIKDFWGLLQGDVM</sequence>
<comment type="caution">
    <text evidence="1">The sequence shown here is derived from an EMBL/GenBank/DDBJ whole genome shotgun (WGS) entry which is preliminary data.</text>
</comment>
<protein>
    <submittedName>
        <fullName evidence="1">Cysteine-rich receptor-like protein kinase</fullName>
    </submittedName>
</protein>
<proteinExistence type="predicted"/>
<reference evidence="1 2" key="1">
    <citation type="journal article" date="2018" name="Front. Plant Sci.">
        <title>Red Clover (Trifolium pratense) and Zigzag Clover (T. medium) - A Picture of Genomic Similarities and Differences.</title>
        <authorList>
            <person name="Dluhosova J."/>
            <person name="Istvanek J."/>
            <person name="Nedelnik J."/>
            <person name="Repkova J."/>
        </authorList>
    </citation>
    <scope>NUCLEOTIDE SEQUENCE [LARGE SCALE GENOMIC DNA]</scope>
    <source>
        <strain evidence="2">cv. 10/8</strain>
        <tissue evidence="1">Leaf</tissue>
    </source>
</reference>
<evidence type="ECO:0000313" key="2">
    <source>
        <dbReference type="Proteomes" id="UP000265520"/>
    </source>
</evidence>
<dbReference type="EMBL" id="LXQA010565172">
    <property type="protein sequence ID" value="MCI59530.1"/>
    <property type="molecule type" value="Genomic_DNA"/>
</dbReference>
<keyword evidence="1" id="KW-0675">Receptor</keyword>
<dbReference type="Proteomes" id="UP000265520">
    <property type="component" value="Unassembled WGS sequence"/>
</dbReference>
<keyword evidence="1" id="KW-0418">Kinase</keyword>
<dbReference type="AlphaFoldDB" id="A0A392TH64"/>
<dbReference type="GO" id="GO:0016301">
    <property type="term" value="F:kinase activity"/>
    <property type="evidence" value="ECO:0007669"/>
    <property type="project" value="UniProtKB-KW"/>
</dbReference>